<reference evidence="2" key="1">
    <citation type="submission" date="2014-06" db="EMBL/GenBank/DDBJ databases">
        <authorList>
            <person name="Le Roux Frederique"/>
        </authorList>
    </citation>
    <scope>NUCLEOTIDE SEQUENCE [LARGE SCALE GENOMIC DNA]</scope>
    <source>
        <strain evidence="2">J5-5</strain>
    </source>
</reference>
<dbReference type="AlphaFoldDB" id="A0A822N0K5"/>
<comment type="caution">
    <text evidence="1">The sequence shown here is derived from an EMBL/GenBank/DDBJ whole genome shotgun (WGS) entry which is preliminary data.</text>
</comment>
<evidence type="ECO:0000313" key="1">
    <source>
        <dbReference type="EMBL" id="CDT26534.1"/>
    </source>
</evidence>
<sequence>MEFKLSPNYTYEKLESNDLEDFIDVFEDRMLNWIFKPVEMLLNLDEGYIAAMGILSTYFEAIQIYIKGKDSTRNSQAFFIDGFCEVFGTSEEALKPKVKDTAKAFYSQSRCGFAHDGLFKNKLFFSNAYHNALVFTYPMTEGELDTSKPVESIVVNPYRFAELVFEHYKNYIGVLRDNKNVQIRSNFEQAVKIKWGLDEGEAIIAMSQDEFCTR</sequence>
<gene>
    <name evidence="1" type="ORF">VCR5J5_220006</name>
</gene>
<proteinExistence type="predicted"/>
<organism evidence="1 2">
    <name type="scientific">Vibrio crassostreae</name>
    <dbReference type="NCBI Taxonomy" id="246167"/>
    <lineage>
        <taxon>Bacteria</taxon>
        <taxon>Pseudomonadati</taxon>
        <taxon>Pseudomonadota</taxon>
        <taxon>Gammaproteobacteria</taxon>
        <taxon>Vibrionales</taxon>
        <taxon>Vibrionaceae</taxon>
        <taxon>Vibrio</taxon>
    </lineage>
</organism>
<accession>A0A822N0K5</accession>
<protein>
    <submittedName>
        <fullName evidence="1">Uncharacterized protein</fullName>
    </submittedName>
</protein>
<dbReference type="Proteomes" id="UP000049495">
    <property type="component" value="Unassembled WGS sequence"/>
</dbReference>
<evidence type="ECO:0000313" key="2">
    <source>
        <dbReference type="Proteomes" id="UP000049495"/>
    </source>
</evidence>
<dbReference type="EMBL" id="CCJV01000081">
    <property type="protein sequence ID" value="CDT26534.1"/>
    <property type="molecule type" value="Genomic_DNA"/>
</dbReference>
<name>A0A822N0K5_9VIBR</name>
<dbReference type="RefSeq" id="WP_055319292.1">
    <property type="nucleotide sequence ID" value="NZ_CAWQCV010000009.1"/>
</dbReference>